<protein>
    <recommendedName>
        <fullName evidence="1">Hedgehog/Intein (Hint) domain-containing protein</fullName>
    </recommendedName>
</protein>
<dbReference type="Gene3D" id="2.170.16.10">
    <property type="entry name" value="Hedgehog/Intein (Hint) domain"/>
    <property type="match status" value="1"/>
</dbReference>
<name>A0A5P3ACS6_9RHOB</name>
<evidence type="ECO:0000313" key="3">
    <source>
        <dbReference type="Proteomes" id="UP000325785"/>
    </source>
</evidence>
<dbReference type="EMBL" id="CP031598">
    <property type="protein sequence ID" value="QEW27122.1"/>
    <property type="molecule type" value="Genomic_DNA"/>
</dbReference>
<feature type="domain" description="Hedgehog/Intein (Hint)" evidence="1">
    <location>
        <begin position="170"/>
        <end position="315"/>
    </location>
</feature>
<dbReference type="InterPro" id="IPR028992">
    <property type="entry name" value="Hedgehog/Intein_dom"/>
</dbReference>
<dbReference type="AlphaFoldDB" id="A0A5P3ACS6"/>
<evidence type="ECO:0000259" key="1">
    <source>
        <dbReference type="Pfam" id="PF13403"/>
    </source>
</evidence>
<sequence length="369" mass="39279">MGANNTPIPDLIEISGITVNTTYTVDGSGGGTIYGVIDNATYTDDEAGNTSTHIEQLNETTDADQGVLTIDGVEYSIELVTPTGDPAGDVTYSLSDGTGGTIAGNGDDSNITFIVATPTGGGATRYFALMDDSVGDVDGINALSTGNLDYDPAGDDVMIDVEQNNAQTVVCFCAGTLIETPEGLRAVETLRPNDLVSTLDRGAQPILWTSVRRVGADRLQALPRQRPVRIVAGALGPGLPERDLYVSPQHRILLRSKIAARMFGHAEVLVPAIKLTPLPGVEQVLPEGPVAYHHFLCRRHEIVRAEGLPCETLLRAEQTVLSLSDQARKAWALLRGAGQGPARPVQGRRASIESLVQRHVKNRKPLIFG</sequence>
<organism evidence="2 3">
    <name type="scientific">Roseovarius indicus</name>
    <dbReference type="NCBI Taxonomy" id="540747"/>
    <lineage>
        <taxon>Bacteria</taxon>
        <taxon>Pseudomonadati</taxon>
        <taxon>Pseudomonadota</taxon>
        <taxon>Alphaproteobacteria</taxon>
        <taxon>Rhodobacterales</taxon>
        <taxon>Roseobacteraceae</taxon>
        <taxon>Roseovarius</taxon>
    </lineage>
</organism>
<gene>
    <name evidence="2" type="ORF">RIdsm_02932</name>
</gene>
<dbReference type="OrthoDB" id="7818989at2"/>
<evidence type="ECO:0000313" key="2">
    <source>
        <dbReference type="EMBL" id="QEW27122.1"/>
    </source>
</evidence>
<accession>A0A5P3ACS6</accession>
<dbReference type="InterPro" id="IPR036844">
    <property type="entry name" value="Hint_dom_sf"/>
</dbReference>
<proteinExistence type="predicted"/>
<dbReference type="RefSeq" id="WP_057816149.1">
    <property type="nucleotide sequence ID" value="NZ_CP031598.1"/>
</dbReference>
<dbReference type="Proteomes" id="UP000325785">
    <property type="component" value="Chromosome"/>
</dbReference>
<dbReference type="SUPFAM" id="SSF51294">
    <property type="entry name" value="Hedgehog/intein (Hint) domain"/>
    <property type="match status" value="1"/>
</dbReference>
<dbReference type="KEGG" id="rid:RIdsm_02932"/>
<dbReference type="Pfam" id="PF13403">
    <property type="entry name" value="Hint_2"/>
    <property type="match status" value="1"/>
</dbReference>
<reference evidence="2 3" key="1">
    <citation type="submission" date="2018-08" db="EMBL/GenBank/DDBJ databases">
        <title>Genetic Globetrotter - A new plasmid hitch-hiking vast phylogenetic and geographic distances.</title>
        <authorList>
            <person name="Vollmers J."/>
            <person name="Petersen J."/>
        </authorList>
    </citation>
    <scope>NUCLEOTIDE SEQUENCE [LARGE SCALE GENOMIC DNA]</scope>
    <source>
        <strain evidence="2 3">DSM 26383</strain>
    </source>
</reference>